<accession>A0ABW0ZM06</accession>
<feature type="domain" description="Insecticide toxin TcdB middle/N-terminal" evidence="7">
    <location>
        <begin position="655"/>
        <end position="812"/>
    </location>
</feature>
<dbReference type="RefSeq" id="WP_378279324.1">
    <property type="nucleotide sequence ID" value="NZ_JBHSON010000002.1"/>
</dbReference>
<proteinExistence type="predicted"/>
<dbReference type="InterPro" id="IPR050708">
    <property type="entry name" value="T6SS_VgrG/RHS"/>
</dbReference>
<dbReference type="PANTHER" id="PTHR32305">
    <property type="match status" value="1"/>
</dbReference>
<sequence length="2514" mass="277478">MTGAGAATVPIATSPGRSGLGPRLSLSYDSGAGNGPFGFGWSLGLPQISRQTDKGLPQYRDAEESDVFLLSGTEDLVPVLDSDGGRFADETTAPGHAVHRYRPRVEGLWARIERWTRNSDGDVHWRTFTKDNVLSVYGKDRRSRIADPADPHRIFAWLICETRDDKGDGVVYEYKQDDGVGVDPAHSHEGNRGALDDPRRTTNRYVKRIRYGNRRSLLDDSGGRPDVLTDGQVENAGWMFEVVFDYGEHDAVRPTPGDSGPWGHREDAFSSYRAGFEVRTSRLCRRVLMFHHFEHEDGVGDDCLVRSTDLSFSPERTPASAREPVYAFLRAVTQTGYQRKGEGYLRRSMPAVEYEYTQAVVQHTVHDVDPSDLENLPIGLDGSVYQWTDLHGEGIPGVFSEQGDAWFYKANLSPISSRQVELAPMERAASKPNVAMATGQAQFMDLAGDGRPDVVVLDGPMAGWYEHDGDRGWDPFRPFAFRLNRDTRDPNLRFVDLTGDGNADVLITEDDAFVWHDSLGEQGFGPARRVPRALDEETGPRLVFADGTQSIYLGDMSGDGLTDLVRIREGEVCYWPNLGYGRFGAKVTMDNAPRFDRPDQFDHARIRVGDIDGSGTTDIVYLGGDGVRLYFNQSGNGWSEPRSLDAFPQVDNLAAVTLADLLGNGTACLVWSSRLPGDTRRRMRYVNLMGEHKPHLLVGTVNNLGARTRIDYTSSVKFYLQDKYAGKPWITKLPFPVHVVERIETTDAVSGNRFVTRYAYHHGHFDGVEREFHGFGMVEKWDTEKFGFRSGSNEDPATDLPPVLTRTWFHTGAHVDTDRMSGHFAGEYYREDAPAPGASGPGTAEQAAMLLADTLLPDTVLRPDGSRSPWPLSAEEEREACRALRGSVLREEIYALDGTEAADRPYLVSERNHTVELLQPRVAGNRHAVFFTHPRESVEFHYERALYGPDGDRFADPRVTHAVTLDVDVFGNVRRAVSIAYGRRVADPDPVLTDDDRAKQRRPLLTCTETDYTNPVHTPGAHRVPLPCASRTYELLQMTPAAPGLGETGRPVTPLFTFDELRTRLDEAAAPGRELPYEDVDHAGITASGPHRRLIEHVRTRYRADDLTGLLGAGEVQPRALPGESYRLAYTPGLLTGVYHRDGQELLPADPADLLNGEGGYVRLDGDPGWWIPSGRVFHHPDGPATPDQEQPFAAQELSFAREHFFLPHRFVDAFGEATVVGYDAHSLQVARTRDPVGNTVRAEHDYRVLAPRRVTDANGNRGEAAFDCLGMVAATAVMGKAAQNLGDSLAAFAADPEFTDPDLPALQAFVADPHGRSAALLDSASTRVVYDLHRFARCGQPPFAAVLTREVHADQPAPPGGVRIQVVIVYSDGFGRQVQTKIPAEPGDAPVRDADLPVEAGDPPRPTGDVRPGPLRDGGAVTPVARRWVGQGRTVYDNKGNPVRQYEPFFSSTHLCEEERELTDTGVSPLFCHDPVGRVVVTLRPDDTYEKVVFDPWRQANWDANDTVRLDPRTDPDIAALVRGHFADRPATWQTWFDQRIGGAHGTTPADRAAARNAAEKAADHAATPGLSFSDSLGRAFLTVADNGPGGHLPSRVHLDIEGNRRAVIDARGIAVMRGDFDMLGNPLHTRSPDSGERWTLPDVTGKPIRSWDSRGFRRRMTYDGLRRPLAVFVADTADERCVQRTVYGEAAGEGANHRGRVHKVFDGAGVLVSEAYDFKGNLLRGTRRLPADHRSEIDWPEESDPATEALLDEEAFTDATVHDALNRPVQDVAPHSNRPGTTVSVTRPGYNEAGLLERLDAWLDRPDEPDTPLDPGGATQHVVGNIDYNARGQRVLVEYGNGVRTAYAYDPLTFRLRRLTTRRGGDLLQDLTYDHDPVGNITGIRDGANDLIFHDQQVVAPGGEYRYDAVYRLVAARGREHRGGDGQVGHDPAAWTVRTLPNDGQALRNYIETYTYDDVGNILGMRHHEGPNLDSPGPVVWHRRYQYAVDGNRLMATSLPGDPKDLPDHVTAPGYSARYRHDAHGNMTALPHLESLEWDEDDRLRGVDLGGGARAFYAHDAARQRVRKVCEKAPGLVEERIYLGGFEVFRVRTAGSLTLERETLHLMDDASRVATIESRTQLAGADPSPARLVRFQLGDHLGSAVLELDADARIISYEEYHPYGTTAYLASRNRLETSKRYRYTGRERDEETGLHYHGERFYASWLARWTSCDPLDLVDGTNVFAYVNGRPTGMVDPDGTAAKKATTAPGDSRSKYRDDFKRRRTDNPKTRNRPGAKAGEESWKTPKNEKGWYKQEQRRTKSNSPRKWRNPPGVEVGHPYDKPHHSHGNKGGPGRPETAQDNANKNQISQGRPSPEKVLPLPKSQVPDKSGPLVNVPPEKQSKPLINEPPKIDSAPLVNVPPATESAPLVNVPPATPAQPLVNVPPAPESPTVLRTNPSGMTPEQIERVKRMDVPIESDMKFLDHVEKAVVTAVVIVGAVAAFAAGMRGGGSLSPQYNPAVIPFGAKTPDGA</sequence>
<dbReference type="EMBL" id="JBHSON010000002">
    <property type="protein sequence ID" value="MFC5744289.1"/>
    <property type="molecule type" value="Genomic_DNA"/>
</dbReference>
<dbReference type="Pfam" id="PF13517">
    <property type="entry name" value="FG-GAP_3"/>
    <property type="match status" value="1"/>
</dbReference>
<feature type="compositionally biased region" description="Basic and acidic residues" evidence="5">
    <location>
        <begin position="2280"/>
        <end position="2301"/>
    </location>
</feature>
<dbReference type="SUPFAM" id="SSF69318">
    <property type="entry name" value="Integrin alpha N-terminal domain"/>
    <property type="match status" value="1"/>
</dbReference>
<dbReference type="InterPro" id="IPR022045">
    <property type="entry name" value="TcdB_toxin_mid/N"/>
</dbReference>
<evidence type="ECO:0000259" key="6">
    <source>
        <dbReference type="Pfam" id="PF12255"/>
    </source>
</evidence>
<dbReference type="Pfam" id="PF12256">
    <property type="entry name" value="TcdB_toxin_midN"/>
    <property type="match status" value="1"/>
</dbReference>
<organism evidence="8 9">
    <name type="scientific">Actinomadura rugatobispora</name>
    <dbReference type="NCBI Taxonomy" id="1994"/>
    <lineage>
        <taxon>Bacteria</taxon>
        <taxon>Bacillati</taxon>
        <taxon>Actinomycetota</taxon>
        <taxon>Actinomycetes</taxon>
        <taxon>Streptosporangiales</taxon>
        <taxon>Thermomonosporaceae</taxon>
        <taxon>Actinomadura</taxon>
    </lineage>
</organism>
<gene>
    <name evidence="8" type="ORF">ACFPZN_01540</name>
</gene>
<evidence type="ECO:0000256" key="4">
    <source>
        <dbReference type="ARBA" id="ARBA00023026"/>
    </source>
</evidence>
<evidence type="ECO:0000256" key="1">
    <source>
        <dbReference type="ARBA" id="ARBA00004613"/>
    </source>
</evidence>
<dbReference type="InterPro" id="IPR028994">
    <property type="entry name" value="Integrin_alpha_N"/>
</dbReference>
<dbReference type="InterPro" id="IPR003284">
    <property type="entry name" value="Sal_SpvB"/>
</dbReference>
<feature type="domain" description="Insecticide toxin TcdB middle/C-terminal" evidence="6">
    <location>
        <begin position="880"/>
        <end position="1015"/>
    </location>
</feature>
<feature type="compositionally biased region" description="Polar residues" evidence="5">
    <location>
        <begin position="2341"/>
        <end position="2354"/>
    </location>
</feature>
<feature type="compositionally biased region" description="Low complexity" evidence="5">
    <location>
        <begin position="2238"/>
        <end position="2253"/>
    </location>
</feature>
<dbReference type="Gene3D" id="2.180.10.10">
    <property type="entry name" value="RHS repeat-associated core"/>
    <property type="match status" value="1"/>
</dbReference>
<evidence type="ECO:0000256" key="2">
    <source>
        <dbReference type="ARBA" id="ARBA00022525"/>
    </source>
</evidence>
<keyword evidence="3" id="KW-0732">Signal</keyword>
<protein>
    <submittedName>
        <fullName evidence="8">SpvB/TcaC N-terminal domain-containing protein</fullName>
    </submittedName>
</protein>
<reference evidence="9" key="1">
    <citation type="journal article" date="2019" name="Int. J. Syst. Evol. Microbiol.">
        <title>The Global Catalogue of Microorganisms (GCM) 10K type strain sequencing project: providing services to taxonomists for standard genome sequencing and annotation.</title>
        <authorList>
            <consortium name="The Broad Institute Genomics Platform"/>
            <consortium name="The Broad Institute Genome Sequencing Center for Infectious Disease"/>
            <person name="Wu L."/>
            <person name="Ma J."/>
        </authorList>
    </citation>
    <scope>NUCLEOTIDE SEQUENCE [LARGE SCALE GENOMIC DNA]</scope>
    <source>
        <strain evidence="9">KCTC 42087</strain>
    </source>
</reference>
<dbReference type="Pfam" id="PF12255">
    <property type="entry name" value="TcdB_toxin_midC"/>
    <property type="match status" value="1"/>
</dbReference>
<keyword evidence="9" id="KW-1185">Reference proteome</keyword>
<dbReference type="NCBIfam" id="TIGR03696">
    <property type="entry name" value="Rhs_assc_core"/>
    <property type="match status" value="1"/>
</dbReference>
<feature type="compositionally biased region" description="Basic and acidic residues" evidence="5">
    <location>
        <begin position="2254"/>
        <end position="2271"/>
    </location>
</feature>
<evidence type="ECO:0000259" key="7">
    <source>
        <dbReference type="Pfam" id="PF12256"/>
    </source>
</evidence>
<name>A0ABW0ZM06_9ACTN</name>
<feature type="region of interest" description="Disordered" evidence="5">
    <location>
        <begin position="2233"/>
        <end position="2395"/>
    </location>
</feature>
<evidence type="ECO:0000256" key="5">
    <source>
        <dbReference type="SAM" id="MobiDB-lite"/>
    </source>
</evidence>
<comment type="caution">
    <text evidence="8">The sequence shown here is derived from an EMBL/GenBank/DDBJ whole genome shotgun (WGS) entry which is preliminary data.</text>
</comment>
<feature type="region of interest" description="Disordered" evidence="5">
    <location>
        <begin position="1382"/>
        <end position="1421"/>
    </location>
</feature>
<keyword evidence="2" id="KW-0964">Secreted</keyword>
<dbReference type="InterPro" id="IPR022385">
    <property type="entry name" value="Rhs_assc_core"/>
</dbReference>
<comment type="subcellular location">
    <subcellularLocation>
        <location evidence="1">Secreted</location>
    </subcellularLocation>
</comment>
<dbReference type="InterPro" id="IPR022044">
    <property type="entry name" value="TcdB_toxin_mid/C"/>
</dbReference>
<feature type="compositionally biased region" description="Basic residues" evidence="5">
    <location>
        <begin position="2302"/>
        <end position="2311"/>
    </location>
</feature>
<keyword evidence="4" id="KW-0843">Virulence</keyword>
<dbReference type="PRINTS" id="PR01341">
    <property type="entry name" value="SALSPVBPROT"/>
</dbReference>
<evidence type="ECO:0000313" key="9">
    <source>
        <dbReference type="Proteomes" id="UP001596074"/>
    </source>
</evidence>
<evidence type="ECO:0000313" key="8">
    <source>
        <dbReference type="EMBL" id="MFC5744289.1"/>
    </source>
</evidence>
<evidence type="ECO:0000256" key="3">
    <source>
        <dbReference type="ARBA" id="ARBA00022729"/>
    </source>
</evidence>
<dbReference type="InterPro" id="IPR013517">
    <property type="entry name" value="FG-GAP"/>
</dbReference>
<dbReference type="Proteomes" id="UP001596074">
    <property type="component" value="Unassembled WGS sequence"/>
</dbReference>
<dbReference type="PANTHER" id="PTHR32305:SF15">
    <property type="entry name" value="PROTEIN RHSA-RELATED"/>
    <property type="match status" value="1"/>
</dbReference>
<dbReference type="Pfam" id="PF03534">
    <property type="entry name" value="SpvB"/>
    <property type="match status" value="1"/>
</dbReference>